<evidence type="ECO:0000256" key="8">
    <source>
        <dbReference type="PROSITE-ProRule" id="PRU00042"/>
    </source>
</evidence>
<evidence type="ECO:0000259" key="10">
    <source>
        <dbReference type="PROSITE" id="PS50157"/>
    </source>
</evidence>
<keyword evidence="5 8" id="KW-0863">Zinc-finger</keyword>
<evidence type="ECO:0000256" key="2">
    <source>
        <dbReference type="ARBA" id="ARBA00004123"/>
    </source>
</evidence>
<keyword evidence="4" id="KW-0677">Repeat</keyword>
<dbReference type="EMBL" id="VWZV01018774">
    <property type="protein sequence ID" value="NXI20634.1"/>
    <property type="molecule type" value="Genomic_DNA"/>
</dbReference>
<feature type="compositionally biased region" description="Basic residues" evidence="9">
    <location>
        <begin position="1"/>
        <end position="15"/>
    </location>
</feature>
<dbReference type="Proteomes" id="UP000530962">
    <property type="component" value="Unassembled WGS sequence"/>
</dbReference>
<keyword evidence="6" id="KW-0862">Zinc</keyword>
<evidence type="ECO:0000313" key="11">
    <source>
        <dbReference type="EMBL" id="NXI20634.1"/>
    </source>
</evidence>
<feature type="domain" description="C2H2-type" evidence="10">
    <location>
        <begin position="51"/>
        <end position="70"/>
    </location>
</feature>
<comment type="caution">
    <text evidence="11">The sequence shown here is derived from an EMBL/GenBank/DDBJ whole genome shotgun (WGS) entry which is preliminary data.</text>
</comment>
<name>A0A7K9R9N1_IRECY</name>
<dbReference type="InterPro" id="IPR013087">
    <property type="entry name" value="Znf_C2H2_type"/>
</dbReference>
<evidence type="ECO:0000256" key="9">
    <source>
        <dbReference type="SAM" id="MobiDB-lite"/>
    </source>
</evidence>
<dbReference type="GO" id="GO:0008270">
    <property type="term" value="F:zinc ion binding"/>
    <property type="evidence" value="ECO:0007669"/>
    <property type="project" value="UniProtKB-KW"/>
</dbReference>
<evidence type="ECO:0000313" key="12">
    <source>
        <dbReference type="Proteomes" id="UP000530962"/>
    </source>
</evidence>
<evidence type="ECO:0000256" key="5">
    <source>
        <dbReference type="ARBA" id="ARBA00022771"/>
    </source>
</evidence>
<comment type="function">
    <text evidence="1">May be involved in transcriptional regulation.</text>
</comment>
<sequence>AGFLAAHRHHRRRSGQARQQRGQGGEARCADCDKTAGPKRAEAAAAAEKPHACQECGKSFGQRSALVKHR</sequence>
<feature type="non-terminal residue" evidence="11">
    <location>
        <position position="1"/>
    </location>
</feature>
<gene>
    <name evidence="11" type="primary">Znf354a_2</name>
    <name evidence="11" type="ORF">IRECYA_R15776</name>
</gene>
<dbReference type="Gene3D" id="3.30.160.60">
    <property type="entry name" value="Classic Zinc Finger"/>
    <property type="match status" value="1"/>
</dbReference>
<evidence type="ECO:0000256" key="3">
    <source>
        <dbReference type="ARBA" id="ARBA00022723"/>
    </source>
</evidence>
<keyword evidence="7" id="KW-0539">Nucleus</keyword>
<evidence type="ECO:0000256" key="1">
    <source>
        <dbReference type="ARBA" id="ARBA00003767"/>
    </source>
</evidence>
<comment type="subcellular location">
    <subcellularLocation>
        <location evidence="2">Nucleus</location>
    </subcellularLocation>
</comment>
<reference evidence="11 12" key="1">
    <citation type="submission" date="2019-09" db="EMBL/GenBank/DDBJ databases">
        <title>Bird 10,000 Genomes (B10K) Project - Family phase.</title>
        <authorList>
            <person name="Zhang G."/>
        </authorList>
    </citation>
    <scope>NUCLEOTIDE SEQUENCE [LARGE SCALE GENOMIC DNA]</scope>
    <source>
        <strain evidence="11">B10K-DU-001-26</strain>
        <tissue evidence="11">Muscle</tissue>
    </source>
</reference>
<dbReference type="FunFam" id="3.30.160.60:FF:000250">
    <property type="entry name" value="zinc finger protein 197 isoform X1"/>
    <property type="match status" value="1"/>
</dbReference>
<accession>A0A7K9R9N1</accession>
<dbReference type="InterPro" id="IPR036236">
    <property type="entry name" value="Znf_C2H2_sf"/>
</dbReference>
<feature type="region of interest" description="Disordered" evidence="9">
    <location>
        <begin position="1"/>
        <end position="33"/>
    </location>
</feature>
<dbReference type="SUPFAM" id="SSF57667">
    <property type="entry name" value="beta-beta-alpha zinc fingers"/>
    <property type="match status" value="1"/>
</dbReference>
<keyword evidence="12" id="KW-1185">Reference proteome</keyword>
<proteinExistence type="predicted"/>
<feature type="non-terminal residue" evidence="11">
    <location>
        <position position="70"/>
    </location>
</feature>
<evidence type="ECO:0000256" key="4">
    <source>
        <dbReference type="ARBA" id="ARBA00022737"/>
    </source>
</evidence>
<protein>
    <submittedName>
        <fullName evidence="11">Z354A protein</fullName>
    </submittedName>
</protein>
<dbReference type="AlphaFoldDB" id="A0A7K9R9N1"/>
<organism evidence="11 12">
    <name type="scientific">Irena cyanogastra</name>
    <name type="common">Philippine fairy-bluebird</name>
    <dbReference type="NCBI Taxonomy" id="175120"/>
    <lineage>
        <taxon>Eukaryota</taxon>
        <taxon>Metazoa</taxon>
        <taxon>Chordata</taxon>
        <taxon>Craniata</taxon>
        <taxon>Vertebrata</taxon>
        <taxon>Euteleostomi</taxon>
        <taxon>Archelosauria</taxon>
        <taxon>Archosauria</taxon>
        <taxon>Dinosauria</taxon>
        <taxon>Saurischia</taxon>
        <taxon>Theropoda</taxon>
        <taxon>Coelurosauria</taxon>
        <taxon>Aves</taxon>
        <taxon>Neognathae</taxon>
        <taxon>Neoaves</taxon>
        <taxon>Telluraves</taxon>
        <taxon>Australaves</taxon>
        <taxon>Passeriformes</taxon>
        <taxon>Corvoidea</taxon>
        <taxon>Irenidae</taxon>
        <taxon>Irena</taxon>
    </lineage>
</organism>
<evidence type="ECO:0000256" key="6">
    <source>
        <dbReference type="ARBA" id="ARBA00022833"/>
    </source>
</evidence>
<dbReference type="PROSITE" id="PS50157">
    <property type="entry name" value="ZINC_FINGER_C2H2_2"/>
    <property type="match status" value="1"/>
</dbReference>
<evidence type="ECO:0000256" key="7">
    <source>
        <dbReference type="ARBA" id="ARBA00023242"/>
    </source>
</evidence>
<keyword evidence="3" id="KW-0479">Metal-binding</keyword>
<dbReference type="GO" id="GO:0005634">
    <property type="term" value="C:nucleus"/>
    <property type="evidence" value="ECO:0007669"/>
    <property type="project" value="UniProtKB-SubCell"/>
</dbReference>